<keyword evidence="3" id="KW-1185">Reference proteome</keyword>
<comment type="caution">
    <text evidence="2">The sequence shown here is derived from an EMBL/GenBank/DDBJ whole genome shotgun (WGS) entry which is preliminary data.</text>
</comment>
<feature type="coiled-coil region" evidence="1">
    <location>
        <begin position="57"/>
        <end position="84"/>
    </location>
</feature>
<evidence type="ECO:0000313" key="2">
    <source>
        <dbReference type="EMBL" id="KAJ8974145.1"/>
    </source>
</evidence>
<sequence length="189" mass="22175">MMATLIQKTFRGWLVRYHLPDILHEYYDRVNLNWYNRMATKIQALYKGYTVRKEICIKEILANRAKINAANAEIEKALKEQMKKNYVLRHKVHVEKIFTALFDRHHLLRTQRTEGALSTHDTQLLLIGALASFWCSEMVPQSKCMAMISIIRGSCPTHHSRFRFRALDFKFTGVLTIFPVPLWVPQSIL</sequence>
<reference evidence="2" key="1">
    <citation type="journal article" date="2023" name="Insect Mol. Biol.">
        <title>Genome sequencing provides insights into the evolution of gene families encoding plant cell wall-degrading enzymes in longhorned beetles.</title>
        <authorList>
            <person name="Shin N.R."/>
            <person name="Okamura Y."/>
            <person name="Kirsch R."/>
            <person name="Pauchet Y."/>
        </authorList>
    </citation>
    <scope>NUCLEOTIDE SEQUENCE</scope>
    <source>
        <strain evidence="2">MMC_N1</strain>
    </source>
</reference>
<proteinExistence type="predicted"/>
<dbReference type="Proteomes" id="UP001162164">
    <property type="component" value="Unassembled WGS sequence"/>
</dbReference>
<keyword evidence="1" id="KW-0175">Coiled coil</keyword>
<gene>
    <name evidence="2" type="ORF">NQ317_000825</name>
</gene>
<evidence type="ECO:0000313" key="3">
    <source>
        <dbReference type="Proteomes" id="UP001162164"/>
    </source>
</evidence>
<accession>A0ABQ9J864</accession>
<dbReference type="InterPro" id="IPR000048">
    <property type="entry name" value="IQ_motif_EF-hand-BS"/>
</dbReference>
<protein>
    <submittedName>
        <fullName evidence="2">Uncharacterized protein</fullName>
    </submittedName>
</protein>
<dbReference type="CDD" id="cd23767">
    <property type="entry name" value="IQCD"/>
    <property type="match status" value="1"/>
</dbReference>
<dbReference type="PROSITE" id="PS50096">
    <property type="entry name" value="IQ"/>
    <property type="match status" value="2"/>
</dbReference>
<evidence type="ECO:0000256" key="1">
    <source>
        <dbReference type="SAM" id="Coils"/>
    </source>
</evidence>
<dbReference type="EMBL" id="JAPWTJ010001044">
    <property type="protein sequence ID" value="KAJ8974145.1"/>
    <property type="molecule type" value="Genomic_DNA"/>
</dbReference>
<organism evidence="2 3">
    <name type="scientific">Molorchus minor</name>
    <dbReference type="NCBI Taxonomy" id="1323400"/>
    <lineage>
        <taxon>Eukaryota</taxon>
        <taxon>Metazoa</taxon>
        <taxon>Ecdysozoa</taxon>
        <taxon>Arthropoda</taxon>
        <taxon>Hexapoda</taxon>
        <taxon>Insecta</taxon>
        <taxon>Pterygota</taxon>
        <taxon>Neoptera</taxon>
        <taxon>Endopterygota</taxon>
        <taxon>Coleoptera</taxon>
        <taxon>Polyphaga</taxon>
        <taxon>Cucujiformia</taxon>
        <taxon>Chrysomeloidea</taxon>
        <taxon>Cerambycidae</taxon>
        <taxon>Lamiinae</taxon>
        <taxon>Monochamini</taxon>
        <taxon>Molorchus</taxon>
    </lineage>
</organism>
<dbReference type="Pfam" id="PF00612">
    <property type="entry name" value="IQ"/>
    <property type="match status" value="2"/>
</dbReference>
<dbReference type="Gene3D" id="1.20.5.190">
    <property type="match status" value="1"/>
</dbReference>
<name>A0ABQ9J864_9CUCU</name>